<dbReference type="InterPro" id="IPR036866">
    <property type="entry name" value="RibonucZ/Hydroxyglut_hydro"/>
</dbReference>
<accession>A0A108U6W3</accession>
<dbReference type="InterPro" id="IPR001279">
    <property type="entry name" value="Metallo-B-lactamas"/>
</dbReference>
<evidence type="ECO:0000259" key="2">
    <source>
        <dbReference type="SMART" id="SM00849"/>
    </source>
</evidence>
<keyword evidence="1" id="KW-0732">Signal</keyword>
<dbReference type="Pfam" id="PF00753">
    <property type="entry name" value="Lactamase_B"/>
    <property type="match status" value="1"/>
</dbReference>
<protein>
    <submittedName>
        <fullName evidence="3">Metallo-beta-lactamase</fullName>
    </submittedName>
</protein>
<feature type="chain" id="PRO_5007131620" evidence="1">
    <location>
        <begin position="21"/>
        <end position="319"/>
    </location>
</feature>
<dbReference type="PANTHER" id="PTHR42951">
    <property type="entry name" value="METALLO-BETA-LACTAMASE DOMAIN-CONTAINING"/>
    <property type="match status" value="1"/>
</dbReference>
<dbReference type="SMART" id="SM00849">
    <property type="entry name" value="Lactamase_B"/>
    <property type="match status" value="1"/>
</dbReference>
<evidence type="ECO:0000313" key="4">
    <source>
        <dbReference type="Proteomes" id="UP000023435"/>
    </source>
</evidence>
<name>A0A108U6W3_9GAMM</name>
<dbReference type="OrthoDB" id="8441428at2"/>
<organism evidence="3 4">
    <name type="scientific">Lysobacter capsici AZ78</name>
    <dbReference type="NCBI Taxonomy" id="1444315"/>
    <lineage>
        <taxon>Bacteria</taxon>
        <taxon>Pseudomonadati</taxon>
        <taxon>Pseudomonadota</taxon>
        <taxon>Gammaproteobacteria</taxon>
        <taxon>Lysobacterales</taxon>
        <taxon>Lysobacteraceae</taxon>
        <taxon>Lysobacter</taxon>
    </lineage>
</organism>
<dbReference type="Gene3D" id="3.60.15.10">
    <property type="entry name" value="Ribonuclease Z/Hydroxyacylglutathione hydrolase-like"/>
    <property type="match status" value="1"/>
</dbReference>
<dbReference type="Proteomes" id="UP000023435">
    <property type="component" value="Unassembled WGS sequence"/>
</dbReference>
<dbReference type="InterPro" id="IPR050855">
    <property type="entry name" value="NDM-1-like"/>
</dbReference>
<proteinExistence type="predicted"/>
<dbReference type="PANTHER" id="PTHR42951:SF14">
    <property type="entry name" value="METALLO-BETA-LACTAMASE SUPERFAMILY PROTEIN"/>
    <property type="match status" value="1"/>
</dbReference>
<dbReference type="SUPFAM" id="SSF56281">
    <property type="entry name" value="Metallo-hydrolase/oxidoreductase"/>
    <property type="match status" value="1"/>
</dbReference>
<dbReference type="CDD" id="cd07739">
    <property type="entry name" value="metallo-hydrolase-like_MBL-fold"/>
    <property type="match status" value="1"/>
</dbReference>
<evidence type="ECO:0000256" key="1">
    <source>
        <dbReference type="SAM" id="SignalP"/>
    </source>
</evidence>
<feature type="signal peptide" evidence="1">
    <location>
        <begin position="1"/>
        <end position="20"/>
    </location>
</feature>
<dbReference type="AlphaFoldDB" id="A0A108U6W3"/>
<comment type="caution">
    <text evidence="3">The sequence shown here is derived from an EMBL/GenBank/DDBJ whole genome shotgun (WGS) entry which is preliminary data.</text>
</comment>
<evidence type="ECO:0000313" key="3">
    <source>
        <dbReference type="EMBL" id="KWS03649.1"/>
    </source>
</evidence>
<feature type="domain" description="Metallo-beta-lactamase" evidence="2">
    <location>
        <begin position="68"/>
        <end position="253"/>
    </location>
</feature>
<gene>
    <name evidence="3" type="ORF">AZ78_1197</name>
</gene>
<keyword evidence="4" id="KW-1185">Reference proteome</keyword>
<sequence length="319" mass="33617">MPSSGLSVAVSLACLTLGLAACTRHDAPAPAAAEPAASAASAPAPPAEPAAQPLQTQVYNPGKNGLFQVSSVLVTGAREAVLIDAQFGAAQARELVERIKASGKTLTTIYISHGDPDYYFGLDTLQDAFPQAKILATPQTVEHIRASQAAKLAYWGPKLGADAPKRIVIPEPLQGDRIELEGQALQIVGLDGPTPDRSVVWIPSIRTVAGGVPVVAGEHLFMADTPTPQSHLDWLATLQKIETLKPEVVVPGHFAPGSAQTLDAVRFSADYIRAFDEEAAKAKDSKALIAAMKRRYPALEGELSLDISAKVAKGEMPWP</sequence>
<dbReference type="EMBL" id="JAJA02000001">
    <property type="protein sequence ID" value="KWS03649.1"/>
    <property type="molecule type" value="Genomic_DNA"/>
</dbReference>
<dbReference type="RefSeq" id="WP_036113908.1">
    <property type="nucleotide sequence ID" value="NZ_JAJA02000001.1"/>
</dbReference>
<reference evidence="3 4" key="1">
    <citation type="journal article" date="2014" name="Genome Announc.">
        <title>Draft Genome Sequence of Lysobacter capsici AZ78, a Bacterium Antagonistic to Plant-Pathogenic Oomycetes.</title>
        <authorList>
            <person name="Puopolo G."/>
            <person name="Sonego P."/>
            <person name="Engelen K."/>
            <person name="Pertot I."/>
        </authorList>
    </citation>
    <scope>NUCLEOTIDE SEQUENCE [LARGE SCALE GENOMIC DNA]</scope>
    <source>
        <strain evidence="3 4">AZ78</strain>
    </source>
</reference>